<dbReference type="EMBL" id="CP019655">
    <property type="protein sequence ID" value="AVF26969.1"/>
    <property type="molecule type" value="Genomic_DNA"/>
</dbReference>
<evidence type="ECO:0000313" key="2">
    <source>
        <dbReference type="Proteomes" id="UP000239833"/>
    </source>
</evidence>
<dbReference type="Proteomes" id="UP000239833">
    <property type="component" value="Chromosome"/>
</dbReference>
<protein>
    <submittedName>
        <fullName evidence="1">Uncharacterized protein</fullName>
    </submittedName>
</protein>
<dbReference type="InterPro" id="IPR038765">
    <property type="entry name" value="Papain-like_cys_pep_sf"/>
</dbReference>
<evidence type="ECO:0000313" key="1">
    <source>
        <dbReference type="EMBL" id="AVF26969.1"/>
    </source>
</evidence>
<organism evidence="1 2">
    <name type="scientific">Paenibacillus larvae subsp. larvae</name>
    <dbReference type="NCBI Taxonomy" id="147375"/>
    <lineage>
        <taxon>Bacteria</taxon>
        <taxon>Bacillati</taxon>
        <taxon>Bacillota</taxon>
        <taxon>Bacilli</taxon>
        <taxon>Bacillales</taxon>
        <taxon>Paenibacillaceae</taxon>
        <taxon>Paenibacillus</taxon>
    </lineage>
</organism>
<name>A0A2L1U213_9BACL</name>
<dbReference type="AlphaFoldDB" id="A0A2L1U213"/>
<proteinExistence type="predicted"/>
<accession>A0A2L1U213</accession>
<dbReference type="SUPFAM" id="SSF54001">
    <property type="entry name" value="Cysteine proteinases"/>
    <property type="match status" value="1"/>
</dbReference>
<sequence>MTELQSVFFSRLKMNPVENVQFDNLHEILLKMGYILPYENLDVMGKNIKEISI</sequence>
<reference evidence="2" key="1">
    <citation type="submission" date="2017-02" db="EMBL/GenBank/DDBJ databases">
        <title>Delineation of Paenibacillus larvae strains originating from foulbrood outbreaks.</title>
        <authorList>
            <person name="Beims H."/>
            <person name="Bunk B."/>
            <person name="Sproeer C."/>
            <person name="Mohr K.I."/>
            <person name="Pradella S."/>
            <person name="Guenther G."/>
            <person name="Rohde M."/>
            <person name="von der Ohe W."/>
            <person name="Steinert M."/>
        </authorList>
    </citation>
    <scope>NUCLEOTIDE SEQUENCE [LARGE SCALE GENOMIC DNA]</scope>
    <source>
        <strain evidence="2">Eric_III</strain>
    </source>
</reference>
<gene>
    <name evidence="1" type="ORF">ERICIII_02834</name>
</gene>